<gene>
    <name evidence="3" type="ORF">FOL47_007364</name>
</gene>
<accession>A0A7J6LL29</accession>
<dbReference type="InterPro" id="IPR001584">
    <property type="entry name" value="Integrase_cat-core"/>
</dbReference>
<dbReference type="SMART" id="SM00343">
    <property type="entry name" value="ZnF_C2HC"/>
    <property type="match status" value="2"/>
</dbReference>
<evidence type="ECO:0000259" key="2">
    <source>
        <dbReference type="PROSITE" id="PS50994"/>
    </source>
</evidence>
<dbReference type="InterPro" id="IPR001878">
    <property type="entry name" value="Znf_CCHC"/>
</dbReference>
<sequence length="1140" mass="125457">MRLSGVTADHYVLRGLSESVRRELCGIVDSPKCSTLSQAMVVDEIFSTLDNRYGKTWTTPDALRRWQSFSQSTNQSVSDFLSQFDKEKSIYESVTSKQLEESELVAKLLDAADQSIALKLQESHGSRTRSLSLEDVKADLLHFEKLNKKISRIFGGSINRRDAAKSQANKTSEQNNQERNDHKQELTPSSSNSDRKVIPRGRCYRCFVKGHNADQCQSGSIADYSSRCPKCGSYHAVEVCSWSEDDLSCGYCSARDHRSSVCTAPCTGKSDQESVHVVDASVISPISTSVAFSPCTVDFSVAGKQLSCLVDTGADVGLLDSSLVAELPDIARFSVGTILLNGVATSGIHAKEESVILPFLSVEGARPTVLLGRNSIAMVQEVGMLALSSLLTCDTNRAREMLRLCSARYHEPLCPTLSSEISSFGDGSQSVSTNFAGLTGKGENPDASILSWHKGDIALVRDSSGSDVLSDNDFVALPPPESTVGYSAGASVAPLIFPVDGNYRVHHIQVSTDLMIQTVNRLTDDLAGKPIPVQNAPGYVLYVCRCGEGDSLDTLEQKFKFEIDWPMDTSGGASWDSTRMVNSPSDEEKSILFEETKMYCSNNWWQPDPLPRPKGMPEGTIFPIRQLAKTTPIRPVLDFRVPNRVSPRASSSSNSVLDCHRQLLAALRPGHTVRQLDLKQNSFFPQLETIKILTDSTVAKSVGLPKVKSNRGIDYVVLRRLYESIDHIAGRLNRFADRLSSIHEDISSGSVDVHLASLSGPVSNEEVMAIQQADPLISSIIAKMSSGLDLYGPLPCSTNGARFVLSTACLLTRYTELVSLCSARADEVSRGISIAFSRWGYPVNIRVAPRTVIHDNGAQLLTEAVQAALHAWGFKGRTIMSRAPWVGGFYEVRHRLITSALRSLSAESSASQWHLDLPLIQLRLNLQPNEDSGFTPHALVFGYDAIFPASLSLLCSKPEICDRIGRDDISTDAMIELLNSLRVTLIVTDVGDLVLVRNPRRTQLDTDWRGPFRIKKILGSATFDVDTADSKIPRNQHQRNLKRWFGEDGEFSNEDVDDICDGDGHDLREDTFYGLLNKVFGRPLGHKILAVYRLSGSSVERVMDVNDEPFPVFIEPPLVRLGQLRTRAQLKRLKEWLSSG</sequence>
<proteinExistence type="predicted"/>
<dbReference type="GO" id="GO:0003676">
    <property type="term" value="F:nucleic acid binding"/>
    <property type="evidence" value="ECO:0007669"/>
    <property type="project" value="InterPro"/>
</dbReference>
<keyword evidence="4" id="KW-1185">Reference proteome</keyword>
<dbReference type="GO" id="GO:0015074">
    <property type="term" value="P:DNA integration"/>
    <property type="evidence" value="ECO:0007669"/>
    <property type="project" value="InterPro"/>
</dbReference>
<feature type="domain" description="Integrase catalytic" evidence="2">
    <location>
        <begin position="771"/>
        <end position="944"/>
    </location>
</feature>
<dbReference type="InterPro" id="IPR012337">
    <property type="entry name" value="RNaseH-like_sf"/>
</dbReference>
<dbReference type="Gene3D" id="3.30.420.10">
    <property type="entry name" value="Ribonuclease H-like superfamily/Ribonuclease H"/>
    <property type="match status" value="1"/>
</dbReference>
<dbReference type="GO" id="GO:0008270">
    <property type="term" value="F:zinc ion binding"/>
    <property type="evidence" value="ECO:0007669"/>
    <property type="project" value="InterPro"/>
</dbReference>
<evidence type="ECO:0000313" key="4">
    <source>
        <dbReference type="Proteomes" id="UP000591131"/>
    </source>
</evidence>
<protein>
    <recommendedName>
        <fullName evidence="2">Integrase catalytic domain-containing protein</fullName>
    </recommendedName>
</protein>
<dbReference type="SUPFAM" id="SSF53098">
    <property type="entry name" value="Ribonuclease H-like"/>
    <property type="match status" value="1"/>
</dbReference>
<dbReference type="Proteomes" id="UP000591131">
    <property type="component" value="Unassembled WGS sequence"/>
</dbReference>
<comment type="caution">
    <text evidence="3">The sequence shown here is derived from an EMBL/GenBank/DDBJ whole genome shotgun (WGS) entry which is preliminary data.</text>
</comment>
<dbReference type="EMBL" id="JAAPAO010000432">
    <property type="protein sequence ID" value="KAF4659968.1"/>
    <property type="molecule type" value="Genomic_DNA"/>
</dbReference>
<feature type="compositionally biased region" description="Polar residues" evidence="1">
    <location>
        <begin position="166"/>
        <end position="175"/>
    </location>
</feature>
<dbReference type="PROSITE" id="PS50994">
    <property type="entry name" value="INTEGRASE"/>
    <property type="match status" value="1"/>
</dbReference>
<dbReference type="OrthoDB" id="425619at2759"/>
<dbReference type="PANTHER" id="PTHR37984">
    <property type="entry name" value="PROTEIN CBG26694"/>
    <property type="match status" value="1"/>
</dbReference>
<feature type="compositionally biased region" description="Basic and acidic residues" evidence="1">
    <location>
        <begin position="176"/>
        <end position="185"/>
    </location>
</feature>
<organism evidence="3 4">
    <name type="scientific">Perkinsus chesapeaki</name>
    <name type="common">Clam parasite</name>
    <name type="synonym">Perkinsus andrewsi</name>
    <dbReference type="NCBI Taxonomy" id="330153"/>
    <lineage>
        <taxon>Eukaryota</taxon>
        <taxon>Sar</taxon>
        <taxon>Alveolata</taxon>
        <taxon>Perkinsozoa</taxon>
        <taxon>Perkinsea</taxon>
        <taxon>Perkinsida</taxon>
        <taxon>Perkinsidae</taxon>
        <taxon>Perkinsus</taxon>
    </lineage>
</organism>
<name>A0A7J6LL29_PERCH</name>
<evidence type="ECO:0000256" key="1">
    <source>
        <dbReference type="SAM" id="MobiDB-lite"/>
    </source>
</evidence>
<dbReference type="InterPro" id="IPR050951">
    <property type="entry name" value="Retrovirus_Pol_polyprotein"/>
</dbReference>
<evidence type="ECO:0000313" key="3">
    <source>
        <dbReference type="EMBL" id="KAF4659968.1"/>
    </source>
</evidence>
<dbReference type="InterPro" id="IPR036397">
    <property type="entry name" value="RNaseH_sf"/>
</dbReference>
<feature type="region of interest" description="Disordered" evidence="1">
    <location>
        <begin position="161"/>
        <end position="196"/>
    </location>
</feature>
<reference evidence="3 4" key="1">
    <citation type="submission" date="2020-04" db="EMBL/GenBank/DDBJ databases">
        <title>Perkinsus chesapeaki whole genome sequence.</title>
        <authorList>
            <person name="Bogema D.R."/>
        </authorList>
    </citation>
    <scope>NUCLEOTIDE SEQUENCE [LARGE SCALE GENOMIC DNA]</scope>
    <source>
        <strain evidence="3">ATCC PRA-425</strain>
    </source>
</reference>
<dbReference type="PANTHER" id="PTHR37984:SF5">
    <property type="entry name" value="PROTEIN NYNRIN-LIKE"/>
    <property type="match status" value="1"/>
</dbReference>
<dbReference type="AlphaFoldDB" id="A0A7J6LL29"/>